<sequence>MASNELLSESKVVICADKSEKKAVLRFYKSNQFSTRLKGFDSIYTIKKNSRIIASTIVSKITKNNTQCLLHGLVVESNYQKQGLAKLLLNTCKANHHSIVLFASEDLTSFYQKQGFNLIPSLAIQGALTPELLSRYLRYKTKQSSLCAFII</sequence>
<dbReference type="SUPFAM" id="SSF55729">
    <property type="entry name" value="Acyl-CoA N-acyltransferases (Nat)"/>
    <property type="match status" value="1"/>
</dbReference>
<dbReference type="CDD" id="cd04301">
    <property type="entry name" value="NAT_SF"/>
    <property type="match status" value="1"/>
</dbReference>
<dbReference type="InterPro" id="IPR000182">
    <property type="entry name" value="GNAT_dom"/>
</dbReference>
<dbReference type="RefSeq" id="WP_140602060.1">
    <property type="nucleotide sequence ID" value="NZ_SAWY01000007.1"/>
</dbReference>
<dbReference type="GO" id="GO:0016747">
    <property type="term" value="F:acyltransferase activity, transferring groups other than amino-acyl groups"/>
    <property type="evidence" value="ECO:0007669"/>
    <property type="project" value="InterPro"/>
</dbReference>
<name>A0A502L5H3_9GAMM</name>
<dbReference type="InterPro" id="IPR016181">
    <property type="entry name" value="Acyl_CoA_acyltransferase"/>
</dbReference>
<dbReference type="AlphaFoldDB" id="A0A502L5H3"/>
<dbReference type="OrthoDB" id="6400425at2"/>
<keyword evidence="2" id="KW-0808">Transferase</keyword>
<protein>
    <submittedName>
        <fullName evidence="2">GNAT family N-acetyltransferase</fullName>
    </submittedName>
</protein>
<evidence type="ECO:0000313" key="3">
    <source>
        <dbReference type="Proteomes" id="UP000315303"/>
    </source>
</evidence>
<dbReference type="Pfam" id="PF13673">
    <property type="entry name" value="Acetyltransf_10"/>
    <property type="match status" value="1"/>
</dbReference>
<feature type="domain" description="N-acetyltransferase" evidence="1">
    <location>
        <begin position="1"/>
        <end position="138"/>
    </location>
</feature>
<reference evidence="2 3" key="1">
    <citation type="submission" date="2019-01" db="EMBL/GenBank/DDBJ databases">
        <title>Litorilituus lipolytica sp. nov., isolated from intertidal sand of the Yellow Sea in China.</title>
        <authorList>
            <person name="Liu A."/>
        </authorList>
    </citation>
    <scope>NUCLEOTIDE SEQUENCE [LARGE SCALE GENOMIC DNA]</scope>
    <source>
        <strain evidence="2 3">RZ04</strain>
    </source>
</reference>
<dbReference type="Gene3D" id="3.40.630.30">
    <property type="match status" value="1"/>
</dbReference>
<comment type="caution">
    <text evidence="2">The sequence shown here is derived from an EMBL/GenBank/DDBJ whole genome shotgun (WGS) entry which is preliminary data.</text>
</comment>
<dbReference type="PROSITE" id="PS51186">
    <property type="entry name" value="GNAT"/>
    <property type="match status" value="1"/>
</dbReference>
<evidence type="ECO:0000313" key="2">
    <source>
        <dbReference type="EMBL" id="TPH17685.1"/>
    </source>
</evidence>
<dbReference type="Proteomes" id="UP000315303">
    <property type="component" value="Unassembled WGS sequence"/>
</dbReference>
<dbReference type="EMBL" id="SAWY01000007">
    <property type="protein sequence ID" value="TPH17685.1"/>
    <property type="molecule type" value="Genomic_DNA"/>
</dbReference>
<evidence type="ECO:0000259" key="1">
    <source>
        <dbReference type="PROSITE" id="PS51186"/>
    </source>
</evidence>
<keyword evidence="3" id="KW-1185">Reference proteome</keyword>
<gene>
    <name evidence="2" type="ORF">EPA86_03800</name>
</gene>
<proteinExistence type="predicted"/>
<accession>A0A502L5H3</accession>
<organism evidence="2 3">
    <name type="scientific">Litorilituus lipolyticus</name>
    <dbReference type="NCBI Taxonomy" id="2491017"/>
    <lineage>
        <taxon>Bacteria</taxon>
        <taxon>Pseudomonadati</taxon>
        <taxon>Pseudomonadota</taxon>
        <taxon>Gammaproteobacteria</taxon>
        <taxon>Alteromonadales</taxon>
        <taxon>Colwelliaceae</taxon>
        <taxon>Litorilituus</taxon>
    </lineage>
</organism>